<dbReference type="Proteomes" id="UP000020766">
    <property type="component" value="Unassembled WGS sequence"/>
</dbReference>
<proteinExistence type="predicted"/>
<evidence type="ECO:0000313" key="2">
    <source>
        <dbReference type="EMBL" id="EXU78593.1"/>
    </source>
</evidence>
<dbReference type="EMBL" id="JBOK01000033">
    <property type="protein sequence ID" value="EXU78593.1"/>
    <property type="molecule type" value="Genomic_DNA"/>
</dbReference>
<dbReference type="PATRIC" id="fig|1457173.3.peg.3559"/>
<keyword evidence="3" id="KW-1185">Reference proteome</keyword>
<name>A0A014NGP3_9BURK</name>
<evidence type="ECO:0000313" key="3">
    <source>
        <dbReference type="Proteomes" id="UP000020766"/>
    </source>
</evidence>
<comment type="caution">
    <text evidence="2">The sequence shown here is derived from an EMBL/GenBank/DDBJ whole genome shotgun (WGS) entry which is preliminary data.</text>
</comment>
<accession>A0A014NGP3</accession>
<feature type="region of interest" description="Disordered" evidence="1">
    <location>
        <begin position="78"/>
        <end position="135"/>
    </location>
</feature>
<reference evidence="2 3" key="1">
    <citation type="submission" date="2014-01" db="EMBL/GenBank/DDBJ databases">
        <title>Interspecies Systems Biology Uncovers Metabolites Affecting C. elegans Gene Expression and Life History Traits.</title>
        <authorList>
            <person name="Watson E."/>
            <person name="Macneil L.T."/>
            <person name="Ritter A.D."/>
            <person name="Yilmaz L.S."/>
            <person name="Rosebrock A.P."/>
            <person name="Caudy A.A."/>
            <person name="Walhout A.J."/>
        </authorList>
    </citation>
    <scope>NUCLEOTIDE SEQUENCE [LARGE SCALE GENOMIC DNA]</scope>
    <source>
        <strain evidence="2 3">DA1877</strain>
    </source>
</reference>
<evidence type="ECO:0008006" key="4">
    <source>
        <dbReference type="Google" id="ProtNLM"/>
    </source>
</evidence>
<dbReference type="AlphaFoldDB" id="A0A014NGP3"/>
<protein>
    <recommendedName>
        <fullName evidence="4">Copper oxidase</fullName>
    </recommendedName>
</protein>
<sequence>MNAMGHAVPTMIGVDHRGLIGKIQKLVPDYMMMGERGMYDMKEMEMPLPDNTAPMMTGHGQFGPIGMGGMLSVLKVRKDQKPGDYSDPGHYQFPPGTVAHEWTGSTPAAARQDIPPPQGGANASAVQHHGPGMSH</sequence>
<evidence type="ECO:0000256" key="1">
    <source>
        <dbReference type="SAM" id="MobiDB-lite"/>
    </source>
</evidence>
<gene>
    <name evidence="2" type="ORF">AX13_12065</name>
</gene>
<organism evidence="2 3">
    <name type="scientific">Comamonas aquatica DA1877</name>
    <dbReference type="NCBI Taxonomy" id="1457173"/>
    <lineage>
        <taxon>Bacteria</taxon>
        <taxon>Pseudomonadati</taxon>
        <taxon>Pseudomonadota</taxon>
        <taxon>Betaproteobacteria</taxon>
        <taxon>Burkholderiales</taxon>
        <taxon>Comamonadaceae</taxon>
        <taxon>Comamonas</taxon>
    </lineage>
</organism>
<dbReference type="STRING" id="225991.MA05_16060"/>